<dbReference type="Proteomes" id="UP000013996">
    <property type="component" value="Unassembled WGS sequence"/>
</dbReference>
<organism evidence="2 3">
    <name type="scientific">Leptospira yanagawae serovar Saopaulo str. Sao Paulo = ATCC 700523</name>
    <dbReference type="NCBI Taxonomy" id="1249483"/>
    <lineage>
        <taxon>Bacteria</taxon>
        <taxon>Pseudomonadati</taxon>
        <taxon>Spirochaetota</taxon>
        <taxon>Spirochaetia</taxon>
        <taxon>Leptospirales</taxon>
        <taxon>Leptospiraceae</taxon>
        <taxon>Leptospira</taxon>
    </lineage>
</organism>
<sequence>MHCFSDKGITMKRVLVLVLIPFVFSLVAKPNQKQTKKPKVEPIPNRLIDYGQFKKIVNRSETERETHRLTEEQFLQMMAEDGVVVLDARSENRFRLLHIKGAVNLPFTEFTKDSLASVIPEPKSKILIYCNNNFEGNEQAFAAKSPAASLNLSTYNSLKAYGYNNIYELGPLLDVNQTKLPLVSEPKETDPTSK</sequence>
<evidence type="ECO:0000259" key="1">
    <source>
        <dbReference type="PROSITE" id="PS50206"/>
    </source>
</evidence>
<dbReference type="InterPro" id="IPR036873">
    <property type="entry name" value="Rhodanese-like_dom_sf"/>
</dbReference>
<name>A0A5E8H9P1_9LEPT</name>
<feature type="domain" description="Rhodanese" evidence="1">
    <location>
        <begin position="79"/>
        <end position="144"/>
    </location>
</feature>
<gene>
    <name evidence="2" type="ORF">LEP1GSC202_3457</name>
</gene>
<dbReference type="EMBL" id="AOGX02000024">
    <property type="protein sequence ID" value="EOQ87995.1"/>
    <property type="molecule type" value="Genomic_DNA"/>
</dbReference>
<accession>A0A5E8H9P1</accession>
<dbReference type="STRING" id="1249483.LEP1GSC202_3457"/>
<dbReference type="Gene3D" id="3.40.250.10">
    <property type="entry name" value="Rhodanese-like domain"/>
    <property type="match status" value="1"/>
</dbReference>
<dbReference type="PROSITE" id="PS50206">
    <property type="entry name" value="RHODANESE_3"/>
    <property type="match status" value="1"/>
</dbReference>
<dbReference type="AlphaFoldDB" id="A0A5E8H9P1"/>
<reference evidence="2 3" key="1">
    <citation type="submission" date="2013-04" db="EMBL/GenBank/DDBJ databases">
        <authorList>
            <person name="Harkins D.M."/>
            <person name="Durkin A.S."/>
            <person name="Brinkac L.M."/>
            <person name="Haft D.H."/>
            <person name="Selengut J.D."/>
            <person name="Sanka R."/>
            <person name="DePew J."/>
            <person name="Purushe J."/>
            <person name="Hartskeerl R.A."/>
            <person name="Ahmed A."/>
            <person name="van der Linden H."/>
            <person name="Goris M.G.A."/>
            <person name="Vinetz J.M."/>
            <person name="Sutton G.G."/>
            <person name="Nierman W.C."/>
            <person name="Fouts D.E."/>
        </authorList>
    </citation>
    <scope>NUCLEOTIDE SEQUENCE [LARGE SCALE GENOMIC DNA]</scope>
    <source>
        <strain evidence="2 3">Sao Paulo</strain>
    </source>
</reference>
<dbReference type="SUPFAM" id="SSF52821">
    <property type="entry name" value="Rhodanese/Cell cycle control phosphatase"/>
    <property type="match status" value="1"/>
</dbReference>
<dbReference type="SMART" id="SM00450">
    <property type="entry name" value="RHOD"/>
    <property type="match status" value="1"/>
</dbReference>
<evidence type="ECO:0000313" key="2">
    <source>
        <dbReference type="EMBL" id="EOQ87995.1"/>
    </source>
</evidence>
<comment type="caution">
    <text evidence="2">The sequence shown here is derived from an EMBL/GenBank/DDBJ whole genome shotgun (WGS) entry which is preliminary data.</text>
</comment>
<protein>
    <submittedName>
        <fullName evidence="2">Rhodanese-like protein</fullName>
    </submittedName>
</protein>
<evidence type="ECO:0000313" key="3">
    <source>
        <dbReference type="Proteomes" id="UP000013996"/>
    </source>
</evidence>
<dbReference type="CDD" id="cd00158">
    <property type="entry name" value="RHOD"/>
    <property type="match status" value="1"/>
</dbReference>
<dbReference type="Pfam" id="PF00581">
    <property type="entry name" value="Rhodanese"/>
    <property type="match status" value="1"/>
</dbReference>
<proteinExistence type="predicted"/>
<dbReference type="InterPro" id="IPR001763">
    <property type="entry name" value="Rhodanese-like_dom"/>
</dbReference>